<dbReference type="PROSITE" id="PS51986">
    <property type="entry name" value="GS_BETA_GRASP"/>
    <property type="match status" value="1"/>
</dbReference>
<dbReference type="InterPro" id="IPR014746">
    <property type="entry name" value="Gln_synth/guanido_kin_cat_dom"/>
</dbReference>
<name>A0A5S3PGB3_9FLAO</name>
<dbReference type="RefSeq" id="WP_138659597.1">
    <property type="nucleotide sequence ID" value="NZ_VATY01000005.1"/>
</dbReference>
<keyword evidence="6" id="KW-1185">Reference proteome</keyword>
<dbReference type="Gene3D" id="3.30.590.10">
    <property type="entry name" value="Glutamine synthetase/guanido kinase, catalytic domain"/>
    <property type="match status" value="1"/>
</dbReference>
<evidence type="ECO:0000259" key="4">
    <source>
        <dbReference type="PROSITE" id="PS51987"/>
    </source>
</evidence>
<dbReference type="GO" id="GO:0006542">
    <property type="term" value="P:glutamine biosynthetic process"/>
    <property type="evidence" value="ECO:0007669"/>
    <property type="project" value="InterPro"/>
</dbReference>
<accession>A0A5S3PGB3</accession>
<dbReference type="PROSITE" id="PS51987">
    <property type="entry name" value="GS_CATALYTIC"/>
    <property type="match status" value="1"/>
</dbReference>
<protein>
    <submittedName>
        <fullName evidence="5">Glutamine synthetase type III</fullName>
    </submittedName>
</protein>
<proteinExistence type="inferred from homology"/>
<dbReference type="Proteomes" id="UP000310314">
    <property type="component" value="Unassembled WGS sequence"/>
</dbReference>
<dbReference type="InterPro" id="IPR040577">
    <property type="entry name" value="Gln-synt_C"/>
</dbReference>
<dbReference type="InterPro" id="IPR008147">
    <property type="entry name" value="Gln_synt_N"/>
</dbReference>
<evidence type="ECO:0000256" key="2">
    <source>
        <dbReference type="RuleBase" id="RU000384"/>
    </source>
</evidence>
<comment type="similarity">
    <text evidence="1 2">Belongs to the glutamine synthetase family.</text>
</comment>
<dbReference type="InterPro" id="IPR052725">
    <property type="entry name" value="GS_Type-3"/>
</dbReference>
<dbReference type="InterPro" id="IPR008146">
    <property type="entry name" value="Gln_synth_cat_dom"/>
</dbReference>
<dbReference type="InterPro" id="IPR022147">
    <property type="entry name" value="GSIII_N"/>
</dbReference>
<evidence type="ECO:0000256" key="1">
    <source>
        <dbReference type="PROSITE-ProRule" id="PRU01330"/>
    </source>
</evidence>
<dbReference type="EMBL" id="VATY01000005">
    <property type="protein sequence ID" value="TMM53137.1"/>
    <property type="molecule type" value="Genomic_DNA"/>
</dbReference>
<comment type="caution">
    <text evidence="5">The sequence shown here is derived from an EMBL/GenBank/DDBJ whole genome shotgun (WGS) entry which is preliminary data.</text>
</comment>
<organism evidence="5 6">
    <name type="scientific">Maribacter algarum</name>
    <name type="common">ex Zhang et al. 2020</name>
    <dbReference type="NCBI Taxonomy" id="2578118"/>
    <lineage>
        <taxon>Bacteria</taxon>
        <taxon>Pseudomonadati</taxon>
        <taxon>Bacteroidota</taxon>
        <taxon>Flavobacteriia</taxon>
        <taxon>Flavobacteriales</taxon>
        <taxon>Flavobacteriaceae</taxon>
        <taxon>Maribacter</taxon>
    </lineage>
</organism>
<sequence>MSKIRFKAIEESQKRKRITIEEKGRRSKLFAQNVFNEERMLQYLTKDALDSVQSAIFSGSKIDRKIADQVAEAMKGWAISMGATHYTHWFQPLTGSTAEKHDAFFDLLPDGRALEKFGGGQLVQQEPDASSFPSGGIRNTFEARGYTAWDPTSPAFIYETTLCIPTIFVSYTGEALDNKAPLLRALHAVDEAATAVAKYFDKNVSKVNATLGWEQEYFLIDKALANSRPDISLTGRTLVGQSAAKGQQLDDHYFGVIPGRVLSFMSDLEKECTKLGIPVKTRHNEVAPNQFELAPVFEEANLAVDHNLLLMDVMDKIADKHSFKVLFHEKPFAGINGSGKHNNWSLATDTGVNLLSPGSTPMKNLQFLTFFINTIKAVDTYEELMRSSIASAGNDHRLGANEAPPAILSIFIGTQLSRVLDELEGVSKGKLSPEEKTELKLNVVGKIPEILMDNTDRNRTSPFAFTGNKFEIRGVGSKANCAKPMTILNTIVAKQLIAFKKEVDALVDKKGLKKDEAVFNVLREYIKTSKRIRFDGDGYSDDWEKEARKRKLSNNKTTPEALQVLTSKESLDLFKSMKVMSEIEVKARQEVELEAYILHIQIEGRVLNELVYGHIIPAAIEYQNTLIKNVLGLKEIYGAAHKKLSEGQSNIIELMAEHMVALKKQTDGMTDARKKANKLSDSHKKAFSYSENVKPYFDEIRYHSDKLEQLVDDEVWPLTKYRELLFIK</sequence>
<dbReference type="OrthoDB" id="9807095at2"/>
<evidence type="ECO:0000313" key="6">
    <source>
        <dbReference type="Proteomes" id="UP000310314"/>
    </source>
</evidence>
<feature type="domain" description="GS beta-grasp" evidence="3">
    <location>
        <begin position="84"/>
        <end position="173"/>
    </location>
</feature>
<dbReference type="InterPro" id="IPR027303">
    <property type="entry name" value="Gln_synth_gly_rich_site"/>
</dbReference>
<dbReference type="SMART" id="SM01230">
    <property type="entry name" value="Gln-synt_C"/>
    <property type="match status" value="1"/>
</dbReference>
<gene>
    <name evidence="5" type="ORF">FEE95_18880</name>
</gene>
<dbReference type="Gene3D" id="1.20.120.1560">
    <property type="match status" value="1"/>
</dbReference>
<dbReference type="AlphaFoldDB" id="A0A5S3PGB3"/>
<dbReference type="GO" id="GO:0004356">
    <property type="term" value="F:glutamine synthetase activity"/>
    <property type="evidence" value="ECO:0007669"/>
    <property type="project" value="InterPro"/>
</dbReference>
<dbReference type="PANTHER" id="PTHR42974">
    <property type="entry name" value="GLUTAMINE SYNTHETASE"/>
    <property type="match status" value="1"/>
</dbReference>
<dbReference type="PANTHER" id="PTHR42974:SF1">
    <property type="entry name" value="TYPE-3 GLUTAMINE SYNTHETASE"/>
    <property type="match status" value="1"/>
</dbReference>
<dbReference type="SUPFAM" id="SSF55931">
    <property type="entry name" value="Glutamine synthetase/guanido kinase"/>
    <property type="match status" value="1"/>
</dbReference>
<dbReference type="PROSITE" id="PS00181">
    <property type="entry name" value="GLNA_ATP"/>
    <property type="match status" value="1"/>
</dbReference>
<evidence type="ECO:0000259" key="3">
    <source>
        <dbReference type="PROSITE" id="PS51986"/>
    </source>
</evidence>
<evidence type="ECO:0000313" key="5">
    <source>
        <dbReference type="EMBL" id="TMM53137.1"/>
    </source>
</evidence>
<dbReference type="Pfam" id="PF18318">
    <property type="entry name" value="Gln-synt_C-ter"/>
    <property type="match status" value="1"/>
</dbReference>
<dbReference type="Pfam" id="PF12437">
    <property type="entry name" value="GSIII_N"/>
    <property type="match status" value="1"/>
</dbReference>
<reference evidence="5 6" key="1">
    <citation type="submission" date="2019-05" db="EMBL/GenBank/DDBJ databases">
        <authorList>
            <person name="Zhang J.-Y."/>
            <person name="Feg X."/>
            <person name="Du Z.-J."/>
        </authorList>
    </citation>
    <scope>NUCLEOTIDE SEQUENCE [LARGE SCALE GENOMIC DNA]</scope>
    <source>
        <strain evidence="5 6">RZ26</strain>
    </source>
</reference>
<dbReference type="Pfam" id="PF00120">
    <property type="entry name" value="Gln-synt_C"/>
    <property type="match status" value="1"/>
</dbReference>
<feature type="domain" description="GS catalytic" evidence="4">
    <location>
        <begin position="178"/>
        <end position="615"/>
    </location>
</feature>